<dbReference type="GO" id="GO:0005737">
    <property type="term" value="C:cytoplasm"/>
    <property type="evidence" value="ECO:0007669"/>
    <property type="project" value="TreeGrafter"/>
</dbReference>
<dbReference type="AlphaFoldDB" id="A0A328BFR3"/>
<organism evidence="2 3">
    <name type="scientific">Hymenobacter edaphi</name>
    <dbReference type="NCBI Taxonomy" id="2211146"/>
    <lineage>
        <taxon>Bacteria</taxon>
        <taxon>Pseudomonadati</taxon>
        <taxon>Bacteroidota</taxon>
        <taxon>Cytophagia</taxon>
        <taxon>Cytophagales</taxon>
        <taxon>Hymenobacteraceae</taxon>
        <taxon>Hymenobacter</taxon>
    </lineage>
</organism>
<dbReference type="RefSeq" id="WP_111478873.1">
    <property type="nucleotide sequence ID" value="NZ_QHKM01000004.1"/>
</dbReference>
<dbReference type="GO" id="GO:0008270">
    <property type="term" value="F:zinc ion binding"/>
    <property type="evidence" value="ECO:0007669"/>
    <property type="project" value="InterPro"/>
</dbReference>
<keyword evidence="3" id="KW-1185">Reference proteome</keyword>
<dbReference type="OrthoDB" id="9805728at2"/>
<feature type="domain" description="Metallo-beta-lactamase" evidence="1">
    <location>
        <begin position="98"/>
        <end position="297"/>
    </location>
</feature>
<gene>
    <name evidence="2" type="ORF">DLM85_14735</name>
</gene>
<comment type="caution">
    <text evidence="2">The sequence shown here is derived from an EMBL/GenBank/DDBJ whole genome shotgun (WGS) entry which is preliminary data.</text>
</comment>
<dbReference type="Pfam" id="PF12706">
    <property type="entry name" value="Lactamase_B_2"/>
    <property type="match status" value="1"/>
</dbReference>
<dbReference type="Proteomes" id="UP000248553">
    <property type="component" value="Unassembled WGS sequence"/>
</dbReference>
<dbReference type="PANTHER" id="PTHR15032">
    <property type="entry name" value="N-ACYL-PHOSPHATIDYLETHANOLAMINE-HYDROLYZING PHOSPHOLIPASE D"/>
    <property type="match status" value="1"/>
</dbReference>
<reference evidence="3" key="1">
    <citation type="submission" date="2018-05" db="EMBL/GenBank/DDBJ databases">
        <authorList>
            <person name="Nie L."/>
        </authorList>
    </citation>
    <scope>NUCLEOTIDE SEQUENCE [LARGE SCALE GENOMIC DNA]</scope>
    <source>
        <strain evidence="3">NL</strain>
    </source>
</reference>
<protein>
    <recommendedName>
        <fullName evidence="1">Metallo-beta-lactamase domain-containing protein</fullName>
    </recommendedName>
</protein>
<proteinExistence type="predicted"/>
<dbReference type="SUPFAM" id="SSF56281">
    <property type="entry name" value="Metallo-hydrolase/oxidoreductase"/>
    <property type="match status" value="1"/>
</dbReference>
<dbReference type="GO" id="GO:0070290">
    <property type="term" value="F:N-acylphosphatidylethanolamine-specific phospholipase D activity"/>
    <property type="evidence" value="ECO:0007669"/>
    <property type="project" value="InterPro"/>
</dbReference>
<dbReference type="Gene3D" id="3.60.15.10">
    <property type="entry name" value="Ribonuclease Z/Hydroxyacylglutathione hydrolase-like"/>
    <property type="match status" value="1"/>
</dbReference>
<dbReference type="InterPro" id="IPR036866">
    <property type="entry name" value="RibonucZ/Hydroxyglut_hydro"/>
</dbReference>
<dbReference type="InterPro" id="IPR001279">
    <property type="entry name" value="Metallo-B-lactamas"/>
</dbReference>
<evidence type="ECO:0000313" key="3">
    <source>
        <dbReference type="Proteomes" id="UP000248553"/>
    </source>
</evidence>
<dbReference type="EMBL" id="QHKM01000004">
    <property type="protein sequence ID" value="RAK65963.1"/>
    <property type="molecule type" value="Genomic_DNA"/>
</dbReference>
<evidence type="ECO:0000259" key="1">
    <source>
        <dbReference type="Pfam" id="PF12706"/>
    </source>
</evidence>
<sequence length="342" mass="38606">MPTSRRVRNEQLPTIRPHYPGNLLIGRAFANADERLYEPAFSDVFRWKVLSKNPQAEAKKRDTWAPAVQPCAEVLRQRPEGTLLWLGHASFWLRWGGRTFLFDPVLFDLPFIKRRHPLPCAPTDLTGIDYLLLSHGHRDHLDDDSIRLLARQNPQLQVLGPLRVAQLLKRTAGLLPPTQEAGWWQQFDLGPNAPIEVFYLPAAHWHRRGVGDLNTVLWGSFLLREKESGRTLYFGGDSADGPHFAQIEEQFGPLDVVLLPIGAYKPAFMMQRSHLNPNEAAKVSNQLRAGHFIPMHYGTFDLSDEPAAEPLRTVEQVAAEGMLNARLHPLAVGEPLDLTALE</sequence>
<dbReference type="PIRSF" id="PIRSF038896">
    <property type="entry name" value="NAPE-PLD"/>
    <property type="match status" value="1"/>
</dbReference>
<dbReference type="PANTHER" id="PTHR15032:SF4">
    <property type="entry name" value="N-ACYL-PHOSPHATIDYLETHANOLAMINE-HYDROLYZING PHOSPHOLIPASE D"/>
    <property type="match status" value="1"/>
</dbReference>
<accession>A0A328BFR3</accession>
<evidence type="ECO:0000313" key="2">
    <source>
        <dbReference type="EMBL" id="RAK65963.1"/>
    </source>
</evidence>
<name>A0A328BFR3_9BACT</name>
<dbReference type="InterPro" id="IPR024884">
    <property type="entry name" value="NAPE-PLD"/>
</dbReference>